<dbReference type="NCBIfam" id="TIGR02595">
    <property type="entry name" value="PEP_CTERM"/>
    <property type="match status" value="1"/>
</dbReference>
<proteinExistence type="predicted"/>
<dbReference type="InterPro" id="IPR013424">
    <property type="entry name" value="Ice-binding_C"/>
</dbReference>
<comment type="caution">
    <text evidence="3">The sequence shown here is derived from an EMBL/GenBank/DDBJ whole genome shotgun (WGS) entry which is preliminary data.</text>
</comment>
<keyword evidence="4" id="KW-1185">Reference proteome</keyword>
<feature type="domain" description="Ice-binding protein C-terminal" evidence="2">
    <location>
        <begin position="154"/>
        <end position="177"/>
    </location>
</feature>
<sequence>MQIRQLVAGVALALAATSAFAKQTPAPLPPLPATGSHVYDVGTLQAPTDFFFSYNVNSQSFDDIITFSVNPTSYAEQVYFNQFQVGPLHDIAWATLSLWDTTTHTFFGTVNLNEPVFDAAEIFFSGHQYKLEVIGALANGSRGGSYGLSGLLSPVPEPETWALLGLGMVSLVAARARARKRASGRLEASVA</sequence>
<keyword evidence="1" id="KW-0732">Signal</keyword>
<evidence type="ECO:0000259" key="2">
    <source>
        <dbReference type="Pfam" id="PF07589"/>
    </source>
</evidence>
<dbReference type="RefSeq" id="WP_188695390.1">
    <property type="nucleotide sequence ID" value="NZ_BMLY01000005.1"/>
</dbReference>
<gene>
    <name evidence="3" type="ORF">GCM10010971_29360</name>
</gene>
<evidence type="ECO:0000313" key="3">
    <source>
        <dbReference type="EMBL" id="GGP27117.1"/>
    </source>
</evidence>
<dbReference type="Proteomes" id="UP000621859">
    <property type="component" value="Unassembled WGS sequence"/>
</dbReference>
<organism evidence="3 4">
    <name type="scientific">Silvimonas amylolytica</name>
    <dbReference type="NCBI Taxonomy" id="449663"/>
    <lineage>
        <taxon>Bacteria</taxon>
        <taxon>Pseudomonadati</taxon>
        <taxon>Pseudomonadota</taxon>
        <taxon>Betaproteobacteria</taxon>
        <taxon>Neisseriales</taxon>
        <taxon>Chitinibacteraceae</taxon>
        <taxon>Silvimonas</taxon>
    </lineage>
</organism>
<feature type="signal peptide" evidence="1">
    <location>
        <begin position="1"/>
        <end position="21"/>
    </location>
</feature>
<protein>
    <recommendedName>
        <fullName evidence="2">Ice-binding protein C-terminal domain-containing protein</fullName>
    </recommendedName>
</protein>
<name>A0ABQ2PNC4_9NEIS</name>
<dbReference type="NCBIfam" id="NF038126">
    <property type="entry name" value="PEP_CTERM_FxDxF"/>
    <property type="match status" value="1"/>
</dbReference>
<accession>A0ABQ2PNC4</accession>
<evidence type="ECO:0000313" key="4">
    <source>
        <dbReference type="Proteomes" id="UP000621859"/>
    </source>
</evidence>
<evidence type="ECO:0000256" key="1">
    <source>
        <dbReference type="SAM" id="SignalP"/>
    </source>
</evidence>
<reference evidence="4" key="1">
    <citation type="journal article" date="2019" name="Int. J. Syst. Evol. Microbiol.">
        <title>The Global Catalogue of Microorganisms (GCM) 10K type strain sequencing project: providing services to taxonomists for standard genome sequencing and annotation.</title>
        <authorList>
            <consortium name="The Broad Institute Genomics Platform"/>
            <consortium name="The Broad Institute Genome Sequencing Center for Infectious Disease"/>
            <person name="Wu L."/>
            <person name="Ma J."/>
        </authorList>
    </citation>
    <scope>NUCLEOTIDE SEQUENCE [LARGE SCALE GENOMIC DNA]</scope>
    <source>
        <strain evidence="4">CGMCC 1.8860</strain>
    </source>
</reference>
<dbReference type="EMBL" id="BMLY01000005">
    <property type="protein sequence ID" value="GGP27117.1"/>
    <property type="molecule type" value="Genomic_DNA"/>
</dbReference>
<dbReference type="Pfam" id="PF07589">
    <property type="entry name" value="PEP-CTERM"/>
    <property type="match status" value="1"/>
</dbReference>
<feature type="chain" id="PRO_5045354259" description="Ice-binding protein C-terminal domain-containing protein" evidence="1">
    <location>
        <begin position="22"/>
        <end position="191"/>
    </location>
</feature>